<reference evidence="1 2" key="1">
    <citation type="journal article" date="2013" name="Genome Biol.">
        <title>Comparative genomics of the core and accessory genomes of 48 Sinorhizobium strains comprising five genospecies.</title>
        <authorList>
            <person name="Sugawara M."/>
            <person name="Epstein B."/>
            <person name="Badgley B.D."/>
            <person name="Unno T."/>
            <person name="Xu L."/>
            <person name="Reese J."/>
            <person name="Gyaneshwar P."/>
            <person name="Denny R."/>
            <person name="Mudge J."/>
            <person name="Bharti A.K."/>
            <person name="Farmer A.D."/>
            <person name="May G.D."/>
            <person name="Woodward J.E."/>
            <person name="Medigue C."/>
            <person name="Vallenet D."/>
            <person name="Lajus A."/>
            <person name="Rouy Z."/>
            <person name="Martinez-Vaz B."/>
            <person name="Tiffin P."/>
            <person name="Young N.D."/>
            <person name="Sadowsky M.J."/>
        </authorList>
    </citation>
    <scope>NUCLEOTIDE SEQUENCE [LARGE SCALE GENOMIC DNA]</scope>
    <source>
        <strain evidence="1 2">USDA4894</strain>
    </source>
</reference>
<keyword evidence="2" id="KW-1185">Reference proteome</keyword>
<dbReference type="OrthoDB" id="9791139at2"/>
<name>A0A6N7LGF3_SINTE</name>
<organism evidence="1 2">
    <name type="scientific">Sinorhizobium terangae</name>
    <dbReference type="NCBI Taxonomy" id="110322"/>
    <lineage>
        <taxon>Bacteria</taxon>
        <taxon>Pseudomonadati</taxon>
        <taxon>Pseudomonadota</taxon>
        <taxon>Alphaproteobacteria</taxon>
        <taxon>Hyphomicrobiales</taxon>
        <taxon>Rhizobiaceae</taxon>
        <taxon>Sinorhizobium/Ensifer group</taxon>
        <taxon>Sinorhizobium</taxon>
    </lineage>
</organism>
<protein>
    <submittedName>
        <fullName evidence="1">Uncharacterized protein</fullName>
    </submittedName>
</protein>
<evidence type="ECO:0000313" key="1">
    <source>
        <dbReference type="EMBL" id="MQX16299.1"/>
    </source>
</evidence>
<proteinExistence type="predicted"/>
<dbReference type="EMBL" id="WITC01000061">
    <property type="protein sequence ID" value="MQX16299.1"/>
    <property type="molecule type" value="Genomic_DNA"/>
</dbReference>
<sequence>MQATFEGRQQEALRRRVTAGNFDADWSAAIVLECSDRDILADRAAAGL</sequence>
<gene>
    <name evidence="1" type="ORF">GHK62_16460</name>
</gene>
<dbReference type="RefSeq" id="WP_153440234.1">
    <property type="nucleotide sequence ID" value="NZ_CP121660.1"/>
</dbReference>
<comment type="caution">
    <text evidence="1">The sequence shown here is derived from an EMBL/GenBank/DDBJ whole genome shotgun (WGS) entry which is preliminary data.</text>
</comment>
<evidence type="ECO:0000313" key="2">
    <source>
        <dbReference type="Proteomes" id="UP000439983"/>
    </source>
</evidence>
<dbReference type="Proteomes" id="UP000439983">
    <property type="component" value="Unassembled WGS sequence"/>
</dbReference>
<accession>A0A6N7LGF3</accession>
<dbReference type="AlphaFoldDB" id="A0A6N7LGF3"/>